<dbReference type="InterPro" id="IPR004154">
    <property type="entry name" value="Anticodon-bd"/>
</dbReference>
<keyword evidence="8 10" id="KW-0030">Aminoacyl-tRNA synthetase</keyword>
<dbReference type="Pfam" id="PF00587">
    <property type="entry name" value="tRNA-synt_2b"/>
    <property type="match status" value="1"/>
</dbReference>
<proteinExistence type="inferred from homology"/>
<evidence type="ECO:0000256" key="3">
    <source>
        <dbReference type="ARBA" id="ARBA00022490"/>
    </source>
</evidence>
<evidence type="ECO:0000256" key="10">
    <source>
        <dbReference type="HAMAP-Rule" id="MF_01569"/>
    </source>
</evidence>
<dbReference type="Pfam" id="PF04073">
    <property type="entry name" value="tRNA_edit"/>
    <property type="match status" value="1"/>
</dbReference>
<comment type="subunit">
    <text evidence="2 10">Homodimer.</text>
</comment>
<dbReference type="Proteomes" id="UP000830167">
    <property type="component" value="Chromosome"/>
</dbReference>
<dbReference type="RefSeq" id="WP_347438451.1">
    <property type="nucleotide sequence ID" value="NZ_CP089291.1"/>
</dbReference>
<evidence type="ECO:0000256" key="2">
    <source>
        <dbReference type="ARBA" id="ARBA00011738"/>
    </source>
</evidence>
<evidence type="ECO:0000256" key="8">
    <source>
        <dbReference type="ARBA" id="ARBA00023146"/>
    </source>
</evidence>
<dbReference type="InterPro" id="IPR004500">
    <property type="entry name" value="Pro-tRNA-synth_IIa_bac-type"/>
</dbReference>
<keyword evidence="7 10" id="KW-0648">Protein biosynthesis</keyword>
<evidence type="ECO:0000256" key="7">
    <source>
        <dbReference type="ARBA" id="ARBA00022917"/>
    </source>
</evidence>
<dbReference type="InterPro" id="IPR033730">
    <property type="entry name" value="ProRS_core_prok"/>
</dbReference>
<dbReference type="InterPro" id="IPR036754">
    <property type="entry name" value="YbaK/aa-tRNA-synt-asso_dom_sf"/>
</dbReference>
<dbReference type="PANTHER" id="PTHR42753:SF2">
    <property type="entry name" value="PROLINE--TRNA LIGASE"/>
    <property type="match status" value="1"/>
</dbReference>
<dbReference type="EMBL" id="CP089291">
    <property type="protein sequence ID" value="UOF91763.1"/>
    <property type="molecule type" value="Genomic_DNA"/>
</dbReference>
<accession>A0ABY4CMY0</accession>
<protein>
    <recommendedName>
        <fullName evidence="10">Proline--tRNA ligase</fullName>
        <ecNumber evidence="10">6.1.1.15</ecNumber>
    </recommendedName>
    <alternativeName>
        <fullName evidence="10">Prolyl-tRNA synthetase</fullName>
        <shortName evidence="10">ProRS</shortName>
    </alternativeName>
</protein>
<dbReference type="InterPro" id="IPR036621">
    <property type="entry name" value="Anticodon-bd_dom_sf"/>
</dbReference>
<evidence type="ECO:0000256" key="9">
    <source>
        <dbReference type="ARBA" id="ARBA00047671"/>
    </source>
</evidence>
<keyword evidence="6 10" id="KW-0067">ATP-binding</keyword>
<evidence type="ECO:0000256" key="4">
    <source>
        <dbReference type="ARBA" id="ARBA00022598"/>
    </source>
</evidence>
<name>A0ABY4CMY0_9BACL</name>
<keyword evidence="4 10" id="KW-0436">Ligase</keyword>
<sequence length="576" mass="63723">MLQSKLLLPTLREAPAEAEIISHKLLIRAGLIRQLASGVYTYLPLGYRTLRKVEAIVREEMDKSGAQELNMSVLQPIELWRESGRDSAYGPELVRLKDRHEREFVLGPTNEEVITTVVKNEIKSYRKLPINLYQIQTKFRDERRPRFGLMRGREFLMKDAYSFDLDWNGLDVTYRGMYDAYTNIFTRCGVRFRAVEADAGAIGGEGGTHEFMVLAEIGEDTIISCNQCSYAANLEKAVSGVGKALQSQQIGIGNQVSPAYESFATPNLKTIEQLAGQLGVDASSFVKTLIYQAGNELIAVVVRGDRDVNEVKVKNYLGLVEDIELASESKVQAVTNAAVGFAGPVELAIPILVDQEVAAMGSVVCGANQTDQHLRHVLPGRDFPLDRIGDFCNVRVGDPCPNCDGTLEAFKGIEVGHIFKLGTKYSEKLGAAYIDQDGQEKPMIMGCYGIGISRVVQAVVEQNYDDNGIIWPLSIAPYHVHVIPVSMKDETQRSVANELYQTFQDIGADVLLDDRDERPGVKFKDSDLIGIPIRITVGKQAGEGIVEVKLRSEEDKQLMNLEEVVSFVKNQLATIG</sequence>
<evidence type="ECO:0000256" key="5">
    <source>
        <dbReference type="ARBA" id="ARBA00022741"/>
    </source>
</evidence>
<dbReference type="GO" id="GO:0004827">
    <property type="term" value="F:proline-tRNA ligase activity"/>
    <property type="evidence" value="ECO:0007669"/>
    <property type="project" value="UniProtKB-EC"/>
</dbReference>
<organism evidence="12 13">
    <name type="scientific">Fodinisporobacter ferrooxydans</name>
    <dbReference type="NCBI Taxonomy" id="2901836"/>
    <lineage>
        <taxon>Bacteria</taxon>
        <taxon>Bacillati</taxon>
        <taxon>Bacillota</taxon>
        <taxon>Bacilli</taxon>
        <taxon>Bacillales</taxon>
        <taxon>Alicyclobacillaceae</taxon>
        <taxon>Fodinisporobacter</taxon>
    </lineage>
</organism>
<comment type="catalytic activity">
    <reaction evidence="9 10">
        <text>tRNA(Pro) + L-proline + ATP = L-prolyl-tRNA(Pro) + AMP + diphosphate</text>
        <dbReference type="Rhea" id="RHEA:14305"/>
        <dbReference type="Rhea" id="RHEA-COMP:9700"/>
        <dbReference type="Rhea" id="RHEA-COMP:9702"/>
        <dbReference type="ChEBI" id="CHEBI:30616"/>
        <dbReference type="ChEBI" id="CHEBI:33019"/>
        <dbReference type="ChEBI" id="CHEBI:60039"/>
        <dbReference type="ChEBI" id="CHEBI:78442"/>
        <dbReference type="ChEBI" id="CHEBI:78532"/>
        <dbReference type="ChEBI" id="CHEBI:456215"/>
        <dbReference type="EC" id="6.1.1.15"/>
    </reaction>
</comment>
<dbReference type="NCBIfam" id="NF006625">
    <property type="entry name" value="PRK09194.1"/>
    <property type="match status" value="1"/>
</dbReference>
<reference evidence="12" key="1">
    <citation type="submission" date="2021-12" db="EMBL/GenBank/DDBJ databases">
        <title>Alicyclobacillaceae gen. nov., sp. nov., isolated from chalcocite enrichment system.</title>
        <authorList>
            <person name="Jiang Z."/>
        </authorList>
    </citation>
    <scope>NUCLEOTIDE SEQUENCE</scope>
    <source>
        <strain evidence="12">MYW30-H2</strain>
    </source>
</reference>
<dbReference type="CDD" id="cd00779">
    <property type="entry name" value="ProRS_core_prok"/>
    <property type="match status" value="1"/>
</dbReference>
<dbReference type="CDD" id="cd04334">
    <property type="entry name" value="ProRS-INS"/>
    <property type="match status" value="1"/>
</dbReference>
<dbReference type="NCBIfam" id="TIGR00409">
    <property type="entry name" value="proS_fam_II"/>
    <property type="match status" value="1"/>
</dbReference>
<evidence type="ECO:0000256" key="1">
    <source>
        <dbReference type="ARBA" id="ARBA00004496"/>
    </source>
</evidence>
<dbReference type="PIRSF" id="PIRSF001535">
    <property type="entry name" value="ProRS_1"/>
    <property type="match status" value="1"/>
</dbReference>
<dbReference type="InterPro" id="IPR002314">
    <property type="entry name" value="aa-tRNA-synt_IIb"/>
</dbReference>
<dbReference type="Gene3D" id="3.90.960.10">
    <property type="entry name" value="YbaK/aminoacyl-tRNA synthetase-associated domain"/>
    <property type="match status" value="1"/>
</dbReference>
<dbReference type="InterPro" id="IPR050062">
    <property type="entry name" value="Pro-tRNA_synthetase"/>
</dbReference>
<evidence type="ECO:0000256" key="6">
    <source>
        <dbReference type="ARBA" id="ARBA00022840"/>
    </source>
</evidence>
<keyword evidence="3 10" id="KW-0963">Cytoplasm</keyword>
<dbReference type="InterPro" id="IPR002316">
    <property type="entry name" value="Pro-tRNA-ligase_IIa"/>
</dbReference>
<keyword evidence="13" id="KW-1185">Reference proteome</keyword>
<dbReference type="PRINTS" id="PR01046">
    <property type="entry name" value="TRNASYNTHPRO"/>
</dbReference>
<evidence type="ECO:0000313" key="13">
    <source>
        <dbReference type="Proteomes" id="UP000830167"/>
    </source>
</evidence>
<dbReference type="SUPFAM" id="SSF55826">
    <property type="entry name" value="YbaK/ProRS associated domain"/>
    <property type="match status" value="1"/>
</dbReference>
<dbReference type="EC" id="6.1.1.15" evidence="10"/>
<dbReference type="SUPFAM" id="SSF52954">
    <property type="entry name" value="Class II aaRS ABD-related"/>
    <property type="match status" value="1"/>
</dbReference>
<comment type="domain">
    <text evidence="10">Consists of three domains: the N-terminal catalytic domain, the editing domain and the C-terminal anticodon-binding domain.</text>
</comment>
<comment type="subcellular location">
    <subcellularLocation>
        <location evidence="1 10">Cytoplasm</location>
    </subcellularLocation>
</comment>
<comment type="function">
    <text evidence="10">Catalyzes the attachment of proline to tRNA(Pro) in a two-step reaction: proline is first activated by ATP to form Pro-AMP and then transferred to the acceptor end of tRNA(Pro). As ProRS can inadvertently accommodate and process non-cognate amino acids such as alanine and cysteine, to avoid such errors it has two additional distinct editing activities against alanine. One activity is designated as 'pretransfer' editing and involves the tRNA(Pro)-independent hydrolysis of activated Ala-AMP. The other activity is designated 'posttransfer' editing and involves deacylation of mischarged Ala-tRNA(Pro). The misacylated Cys-tRNA(Pro) is not edited by ProRS.</text>
</comment>
<comment type="similarity">
    <text evidence="10">Belongs to the class-II aminoacyl-tRNA synthetase family. ProS type 1 subfamily.</text>
</comment>
<dbReference type="InterPro" id="IPR007214">
    <property type="entry name" value="YbaK/aa-tRNA-synth-assoc-dom"/>
</dbReference>
<dbReference type="InterPro" id="IPR044140">
    <property type="entry name" value="ProRS_anticodon_short"/>
</dbReference>
<dbReference type="Pfam" id="PF03129">
    <property type="entry name" value="HGTP_anticodon"/>
    <property type="match status" value="1"/>
</dbReference>
<dbReference type="CDD" id="cd00861">
    <property type="entry name" value="ProRS_anticodon_short"/>
    <property type="match status" value="1"/>
</dbReference>
<dbReference type="InterPro" id="IPR006195">
    <property type="entry name" value="aa-tRNA-synth_II"/>
</dbReference>
<dbReference type="InterPro" id="IPR045864">
    <property type="entry name" value="aa-tRNA-synth_II/BPL/LPL"/>
</dbReference>
<dbReference type="PROSITE" id="PS50862">
    <property type="entry name" value="AA_TRNA_LIGASE_II"/>
    <property type="match status" value="1"/>
</dbReference>
<dbReference type="InterPro" id="IPR023717">
    <property type="entry name" value="Pro-tRNA-Synthase_IIa_type1"/>
</dbReference>
<dbReference type="PANTHER" id="PTHR42753">
    <property type="entry name" value="MITOCHONDRIAL RIBOSOME PROTEIN L39/PROLYL-TRNA LIGASE FAMILY MEMBER"/>
    <property type="match status" value="1"/>
</dbReference>
<feature type="domain" description="Aminoacyl-transfer RNA synthetases class-II family profile" evidence="11">
    <location>
        <begin position="33"/>
        <end position="472"/>
    </location>
</feature>
<dbReference type="Gene3D" id="3.40.50.800">
    <property type="entry name" value="Anticodon-binding domain"/>
    <property type="match status" value="1"/>
</dbReference>
<dbReference type="SUPFAM" id="SSF55681">
    <property type="entry name" value="Class II aaRS and biotin synthetases"/>
    <property type="match status" value="1"/>
</dbReference>
<keyword evidence="5 10" id="KW-0547">Nucleotide-binding</keyword>
<evidence type="ECO:0000259" key="11">
    <source>
        <dbReference type="PROSITE" id="PS50862"/>
    </source>
</evidence>
<dbReference type="HAMAP" id="MF_01569">
    <property type="entry name" value="Pro_tRNA_synth_type1"/>
    <property type="match status" value="1"/>
</dbReference>
<evidence type="ECO:0000313" key="12">
    <source>
        <dbReference type="EMBL" id="UOF91763.1"/>
    </source>
</evidence>
<dbReference type="Gene3D" id="3.30.930.10">
    <property type="entry name" value="Bira Bifunctional Protein, Domain 2"/>
    <property type="match status" value="2"/>
</dbReference>
<gene>
    <name evidence="10" type="primary">proS</name>
    <name evidence="12" type="ORF">LSG31_05805</name>
</gene>